<reference evidence="1 2" key="1">
    <citation type="submission" date="2013-12" db="EMBL/GenBank/DDBJ databases">
        <title>Draft genome of the parsitic nematode Ancylostoma duodenale.</title>
        <authorList>
            <person name="Mitreva M."/>
        </authorList>
    </citation>
    <scope>NUCLEOTIDE SEQUENCE [LARGE SCALE GENOMIC DNA]</scope>
    <source>
        <strain evidence="1 2">Zhejiang</strain>
    </source>
</reference>
<accession>A0A0C2FA43</accession>
<organism evidence="1 2">
    <name type="scientific">Ancylostoma duodenale</name>
    <dbReference type="NCBI Taxonomy" id="51022"/>
    <lineage>
        <taxon>Eukaryota</taxon>
        <taxon>Metazoa</taxon>
        <taxon>Ecdysozoa</taxon>
        <taxon>Nematoda</taxon>
        <taxon>Chromadorea</taxon>
        <taxon>Rhabditida</taxon>
        <taxon>Rhabditina</taxon>
        <taxon>Rhabditomorpha</taxon>
        <taxon>Strongyloidea</taxon>
        <taxon>Ancylostomatidae</taxon>
        <taxon>Ancylostomatinae</taxon>
        <taxon>Ancylostoma</taxon>
    </lineage>
</organism>
<keyword evidence="2" id="KW-1185">Reference proteome</keyword>
<protein>
    <recommendedName>
        <fullName evidence="3">NADP-dependent oxidoreductase domain-containing protein</fullName>
    </recommendedName>
</protein>
<sequence length="70" mass="8183">MAVIPKSVRPERVKENLAVFDFTLSQDEMNKLDSVKTRMRLFLFDFAIGHPFYPFEDVDQSKLKMVSLKS</sequence>
<evidence type="ECO:0000313" key="2">
    <source>
        <dbReference type="Proteomes" id="UP000054047"/>
    </source>
</evidence>
<dbReference type="Proteomes" id="UP000054047">
    <property type="component" value="Unassembled WGS sequence"/>
</dbReference>
<evidence type="ECO:0008006" key="3">
    <source>
        <dbReference type="Google" id="ProtNLM"/>
    </source>
</evidence>
<dbReference type="InterPro" id="IPR036812">
    <property type="entry name" value="NAD(P)_OxRdtase_dom_sf"/>
</dbReference>
<dbReference type="AlphaFoldDB" id="A0A0C2FA43"/>
<evidence type="ECO:0000313" key="1">
    <source>
        <dbReference type="EMBL" id="KIH43749.1"/>
    </source>
</evidence>
<dbReference type="EMBL" id="KN783152">
    <property type="protein sequence ID" value="KIH43749.1"/>
    <property type="molecule type" value="Genomic_DNA"/>
</dbReference>
<gene>
    <name evidence="1" type="ORF">ANCDUO_26239</name>
</gene>
<dbReference type="SUPFAM" id="SSF51430">
    <property type="entry name" value="NAD(P)-linked oxidoreductase"/>
    <property type="match status" value="1"/>
</dbReference>
<dbReference type="OrthoDB" id="416253at2759"/>
<proteinExistence type="predicted"/>
<name>A0A0C2FA43_9BILA</name>
<dbReference type="Gene3D" id="3.20.20.100">
    <property type="entry name" value="NADP-dependent oxidoreductase domain"/>
    <property type="match status" value="1"/>
</dbReference>